<proteinExistence type="predicted"/>
<keyword evidence="1" id="KW-0175">Coiled coil</keyword>
<dbReference type="AlphaFoldDB" id="A0ABD3LTE8"/>
<dbReference type="PANTHER" id="PTHR31307">
    <property type="entry name" value="TRIHELIX TRANSCRIPTION FACTOR ASIL2"/>
    <property type="match status" value="1"/>
</dbReference>
<feature type="compositionally biased region" description="Basic residues" evidence="2">
    <location>
        <begin position="73"/>
        <end position="83"/>
    </location>
</feature>
<feature type="region of interest" description="Disordered" evidence="2">
    <location>
        <begin position="64"/>
        <end position="267"/>
    </location>
</feature>
<keyword evidence="4" id="KW-1185">Reference proteome</keyword>
<feature type="compositionally biased region" description="Basic and acidic residues" evidence="2">
    <location>
        <begin position="114"/>
        <end position="135"/>
    </location>
</feature>
<evidence type="ECO:0000256" key="1">
    <source>
        <dbReference type="SAM" id="Coils"/>
    </source>
</evidence>
<evidence type="ECO:0008006" key="5">
    <source>
        <dbReference type="Google" id="ProtNLM"/>
    </source>
</evidence>
<feature type="compositionally biased region" description="Pro residues" evidence="2">
    <location>
        <begin position="161"/>
        <end position="178"/>
    </location>
</feature>
<name>A0ABD3LTE8_EUCGL</name>
<sequence length="339" mass="37248">MEPPNGTPPPSPSPPPQRPSSAAPVPPLREDCWTEDSTFALIHAWGDRYLALDRGNFSQQDWQDVADSVNSRPRFRPPRRPRRGGGGADGDPPSSSPSGGSSGKARRTGIQCKNRIDTLKKKFKVEKARVSDPRDGPGGGYLSPWPFFADLDGLIGSNFPPTKPSPSLTPPPAAPAPAPVRSRAKRAPAPQPARSALPAVTVPVRPRSHNRTKRAPARAPAGGSLLRPAFSAAAAADEEESESEPERSSSRRTKSRSGKGGAARRERGYAELAVAIERLGQIYERVERKKAREMIELEKQRMQFAKDLEQQRMRWFLETQIHLQKIKKLKQTPIDESYL</sequence>
<gene>
    <name evidence="3" type="ORF">ACJRO7_001925</name>
</gene>
<feature type="coiled-coil region" evidence="1">
    <location>
        <begin position="283"/>
        <end position="314"/>
    </location>
</feature>
<feature type="compositionally biased region" description="Basic residues" evidence="2">
    <location>
        <begin position="206"/>
        <end position="216"/>
    </location>
</feature>
<dbReference type="PANTHER" id="PTHR31307:SF50">
    <property type="entry name" value="SEQUENCE-SPECIFIC DNA BINDING TRANSCRIPTION FACTOR"/>
    <property type="match status" value="1"/>
</dbReference>
<evidence type="ECO:0000313" key="3">
    <source>
        <dbReference type="EMBL" id="KAL3754738.1"/>
    </source>
</evidence>
<dbReference type="Proteomes" id="UP001634007">
    <property type="component" value="Unassembled WGS sequence"/>
</dbReference>
<evidence type="ECO:0000256" key="2">
    <source>
        <dbReference type="SAM" id="MobiDB-lite"/>
    </source>
</evidence>
<evidence type="ECO:0000313" key="4">
    <source>
        <dbReference type="Proteomes" id="UP001634007"/>
    </source>
</evidence>
<organism evidence="3 4">
    <name type="scientific">Eucalyptus globulus</name>
    <name type="common">Tasmanian blue gum</name>
    <dbReference type="NCBI Taxonomy" id="34317"/>
    <lineage>
        <taxon>Eukaryota</taxon>
        <taxon>Viridiplantae</taxon>
        <taxon>Streptophyta</taxon>
        <taxon>Embryophyta</taxon>
        <taxon>Tracheophyta</taxon>
        <taxon>Spermatophyta</taxon>
        <taxon>Magnoliopsida</taxon>
        <taxon>eudicotyledons</taxon>
        <taxon>Gunneridae</taxon>
        <taxon>Pentapetalae</taxon>
        <taxon>rosids</taxon>
        <taxon>malvids</taxon>
        <taxon>Myrtales</taxon>
        <taxon>Myrtaceae</taxon>
        <taxon>Myrtoideae</taxon>
        <taxon>Eucalypteae</taxon>
        <taxon>Eucalyptus</taxon>
    </lineage>
</organism>
<dbReference type="EMBL" id="JBJKBG010000001">
    <property type="protein sequence ID" value="KAL3754738.1"/>
    <property type="molecule type" value="Genomic_DNA"/>
</dbReference>
<comment type="caution">
    <text evidence="3">The sequence shown here is derived from an EMBL/GenBank/DDBJ whole genome shotgun (WGS) entry which is preliminary data.</text>
</comment>
<dbReference type="InterPro" id="IPR044823">
    <property type="entry name" value="ASIL1/2-like"/>
</dbReference>
<reference evidence="3 4" key="1">
    <citation type="submission" date="2024-11" db="EMBL/GenBank/DDBJ databases">
        <title>Chromosome-level genome assembly of Eucalyptus globulus Labill. provides insights into its genome evolution.</title>
        <authorList>
            <person name="Li X."/>
        </authorList>
    </citation>
    <scope>NUCLEOTIDE SEQUENCE [LARGE SCALE GENOMIC DNA]</scope>
    <source>
        <strain evidence="3">CL2024</strain>
        <tissue evidence="3">Fresh tender leaves</tissue>
    </source>
</reference>
<protein>
    <recommendedName>
        <fullName evidence="5">Trihelix transcription factor ASIL2</fullName>
    </recommendedName>
</protein>
<feature type="region of interest" description="Disordered" evidence="2">
    <location>
        <begin position="1"/>
        <end position="30"/>
    </location>
</feature>
<accession>A0ABD3LTE8</accession>
<feature type="compositionally biased region" description="Pro residues" evidence="2">
    <location>
        <begin position="1"/>
        <end position="18"/>
    </location>
</feature>
<feature type="compositionally biased region" description="Low complexity" evidence="2">
    <location>
        <begin position="90"/>
        <end position="99"/>
    </location>
</feature>